<dbReference type="InterPro" id="IPR027417">
    <property type="entry name" value="P-loop_NTPase"/>
</dbReference>
<keyword evidence="6 14" id="KW-0067">ATP-binding</keyword>
<dbReference type="InterPro" id="IPR003439">
    <property type="entry name" value="ABC_transporter-like_ATP-bd"/>
</dbReference>
<dbReference type="GO" id="GO:0005886">
    <property type="term" value="C:plasma membrane"/>
    <property type="evidence" value="ECO:0007669"/>
    <property type="project" value="UniProtKB-SubCell"/>
</dbReference>
<keyword evidence="15" id="KW-1185">Reference proteome</keyword>
<protein>
    <submittedName>
        <fullName evidence="14">ATP-binding cassette subfamily B protein</fullName>
    </submittedName>
</protein>
<dbReference type="InterPro" id="IPR011527">
    <property type="entry name" value="ABC1_TM_dom"/>
</dbReference>
<feature type="domain" description="ABC transporter" evidence="12">
    <location>
        <begin position="353"/>
        <end position="587"/>
    </location>
</feature>
<comment type="subcellular location">
    <subcellularLocation>
        <location evidence="1">Cell membrane</location>
        <topology evidence="1">Multi-pass membrane protein</topology>
    </subcellularLocation>
</comment>
<feature type="transmembrane region" description="Helical" evidence="11">
    <location>
        <begin position="151"/>
        <end position="168"/>
    </location>
</feature>
<dbReference type="SUPFAM" id="SSF90123">
    <property type="entry name" value="ABC transporter transmembrane region"/>
    <property type="match status" value="1"/>
</dbReference>
<evidence type="ECO:0000256" key="5">
    <source>
        <dbReference type="ARBA" id="ARBA00022741"/>
    </source>
</evidence>
<dbReference type="GO" id="GO:0006869">
    <property type="term" value="P:lipid transport"/>
    <property type="evidence" value="ECO:0007669"/>
    <property type="project" value="UniProtKB-KW"/>
</dbReference>
<evidence type="ECO:0000313" key="14">
    <source>
        <dbReference type="EMBL" id="TCU83059.1"/>
    </source>
</evidence>
<keyword evidence="2" id="KW-0813">Transport</keyword>
<keyword evidence="8 11" id="KW-1133">Transmembrane helix</keyword>
<evidence type="ECO:0000256" key="3">
    <source>
        <dbReference type="ARBA" id="ARBA00022475"/>
    </source>
</evidence>
<feature type="transmembrane region" description="Helical" evidence="11">
    <location>
        <begin position="174"/>
        <end position="193"/>
    </location>
</feature>
<dbReference type="GO" id="GO:0016887">
    <property type="term" value="F:ATP hydrolysis activity"/>
    <property type="evidence" value="ECO:0007669"/>
    <property type="project" value="InterPro"/>
</dbReference>
<evidence type="ECO:0000256" key="7">
    <source>
        <dbReference type="ARBA" id="ARBA00022967"/>
    </source>
</evidence>
<dbReference type="SMART" id="SM00382">
    <property type="entry name" value="AAA"/>
    <property type="match status" value="1"/>
</dbReference>
<dbReference type="Gene3D" id="3.40.50.300">
    <property type="entry name" value="P-loop containing nucleotide triphosphate hydrolases"/>
    <property type="match status" value="1"/>
</dbReference>
<evidence type="ECO:0000256" key="8">
    <source>
        <dbReference type="ARBA" id="ARBA00022989"/>
    </source>
</evidence>
<dbReference type="InterPro" id="IPR039421">
    <property type="entry name" value="Type_1_exporter"/>
</dbReference>
<dbReference type="InterPro" id="IPR003593">
    <property type="entry name" value="AAA+_ATPase"/>
</dbReference>
<evidence type="ECO:0000259" key="13">
    <source>
        <dbReference type="PROSITE" id="PS50929"/>
    </source>
</evidence>
<evidence type="ECO:0000256" key="1">
    <source>
        <dbReference type="ARBA" id="ARBA00004651"/>
    </source>
</evidence>
<keyword evidence="9" id="KW-0445">Lipid transport</keyword>
<dbReference type="InterPro" id="IPR017871">
    <property type="entry name" value="ABC_transporter-like_CS"/>
</dbReference>
<evidence type="ECO:0000256" key="11">
    <source>
        <dbReference type="SAM" id="Phobius"/>
    </source>
</evidence>
<evidence type="ECO:0000256" key="4">
    <source>
        <dbReference type="ARBA" id="ARBA00022692"/>
    </source>
</evidence>
<dbReference type="RefSeq" id="WP_132576671.1">
    <property type="nucleotide sequence ID" value="NZ_CBCSGL010000087.1"/>
</dbReference>
<feature type="domain" description="ABC transmembrane type-1" evidence="13">
    <location>
        <begin position="28"/>
        <end position="316"/>
    </location>
</feature>
<dbReference type="PROSITE" id="PS50893">
    <property type="entry name" value="ABC_TRANSPORTER_2"/>
    <property type="match status" value="1"/>
</dbReference>
<dbReference type="OrthoDB" id="8881756at2"/>
<dbReference type="GO" id="GO:0140359">
    <property type="term" value="F:ABC-type transporter activity"/>
    <property type="evidence" value="ECO:0007669"/>
    <property type="project" value="InterPro"/>
</dbReference>
<dbReference type="PROSITE" id="PS50929">
    <property type="entry name" value="ABC_TM1F"/>
    <property type="match status" value="1"/>
</dbReference>
<keyword evidence="5" id="KW-0547">Nucleotide-binding</keyword>
<keyword evidence="4 11" id="KW-0812">Transmembrane</keyword>
<name>A0A4R3U687_ROSSA</name>
<proteinExistence type="predicted"/>
<dbReference type="PROSITE" id="PS00211">
    <property type="entry name" value="ABC_TRANSPORTER_1"/>
    <property type="match status" value="1"/>
</dbReference>
<dbReference type="PANTHER" id="PTHR24221:SF654">
    <property type="entry name" value="ATP-BINDING CASSETTE SUB-FAMILY B MEMBER 6"/>
    <property type="match status" value="1"/>
</dbReference>
<evidence type="ECO:0000256" key="6">
    <source>
        <dbReference type="ARBA" id="ARBA00022840"/>
    </source>
</evidence>
<accession>A0A4R3U687</accession>
<evidence type="ECO:0000313" key="15">
    <source>
        <dbReference type="Proteomes" id="UP000295110"/>
    </source>
</evidence>
<dbReference type="AlphaFoldDB" id="A0A4R3U687"/>
<dbReference type="SUPFAM" id="SSF52540">
    <property type="entry name" value="P-loop containing nucleoside triphosphate hydrolases"/>
    <property type="match status" value="1"/>
</dbReference>
<dbReference type="GO" id="GO:0005524">
    <property type="term" value="F:ATP binding"/>
    <property type="evidence" value="ECO:0007669"/>
    <property type="project" value="UniProtKB-KW"/>
</dbReference>
<evidence type="ECO:0000256" key="2">
    <source>
        <dbReference type="ARBA" id="ARBA00022448"/>
    </source>
</evidence>
<keyword evidence="7" id="KW-1278">Translocase</keyword>
<evidence type="ECO:0000256" key="9">
    <source>
        <dbReference type="ARBA" id="ARBA00023055"/>
    </source>
</evidence>
<feature type="transmembrane region" description="Helical" evidence="11">
    <location>
        <begin position="253"/>
        <end position="276"/>
    </location>
</feature>
<keyword evidence="10 11" id="KW-0472">Membrane</keyword>
<dbReference type="FunFam" id="3.40.50.300:FF:000221">
    <property type="entry name" value="Multidrug ABC transporter ATP-binding protein"/>
    <property type="match status" value="1"/>
</dbReference>
<gene>
    <name evidence="14" type="ORF">EV671_10609</name>
</gene>
<dbReference type="Proteomes" id="UP000295110">
    <property type="component" value="Unassembled WGS sequence"/>
</dbReference>
<dbReference type="PANTHER" id="PTHR24221">
    <property type="entry name" value="ATP-BINDING CASSETTE SUB-FAMILY B"/>
    <property type="match status" value="1"/>
</dbReference>
<keyword evidence="3" id="KW-1003">Cell membrane</keyword>
<organism evidence="14 15">
    <name type="scientific">Roseateles saccharophilus</name>
    <name type="common">Pseudomonas saccharophila</name>
    <dbReference type="NCBI Taxonomy" id="304"/>
    <lineage>
        <taxon>Bacteria</taxon>
        <taxon>Pseudomonadati</taxon>
        <taxon>Pseudomonadota</taxon>
        <taxon>Betaproteobacteria</taxon>
        <taxon>Burkholderiales</taxon>
        <taxon>Sphaerotilaceae</taxon>
        <taxon>Roseateles</taxon>
    </lineage>
</organism>
<dbReference type="EMBL" id="SMBU01000060">
    <property type="protein sequence ID" value="TCU83059.1"/>
    <property type="molecule type" value="Genomic_DNA"/>
</dbReference>
<sequence>MPNLGSLGSALHLIRTSADRTARLNAMGALLLVVLGGTLAAGSPLALKHLVDAMATPAPGGAGGTASPTLLLGAAYLVMLVAGRLASDVRPLLVSEVEQRVIAAMRQRFFAHLQRLPMSYLVNRRSSELVHAVDLAIAGAQATISHLTNSIAPVLIELALMAIILAQLHQPGLVALFVATSALYLAAFAVGVMRQRPAIQAMSAASLDVYAQLGDGISHVETLRCFGASDHAEKSLDVASSHLRSQWRWFNRLTLQSALAASVIFAATLAACFAIASNAVAQGRLSVGGFVLASIYMLQMVRPLEVLGAAARDLSRAAGFMRPLLGILAQPTETLTGNSSAADRKPPTTASTLRLENLHFGYDPQRPIIRGLDLDVLAGRTTAIVGRSGSGKSTLVRLLLRLYEPQAGRILMDGLPIDSLQVAELRTRIGLVPQDTSLLQASVSSNIALGLPEARHDAIECAARRAQIHGLIAALPHGYGTLLGDRGQTLSGGERQRLAIARAMLREPSLYVLDEPTSMLDAKTEAAVLQSLRELTAGCTTLVIAHRLSTVMHADEIVVLDGGRVHERGSHAQLLAQNGLYAQLWRQQTDSAA</sequence>
<reference evidence="14 15" key="1">
    <citation type="submission" date="2019-03" db="EMBL/GenBank/DDBJ databases">
        <title>Genomic Encyclopedia of Type Strains, Phase IV (KMG-IV): sequencing the most valuable type-strain genomes for metagenomic binning, comparative biology and taxonomic classification.</title>
        <authorList>
            <person name="Goeker M."/>
        </authorList>
    </citation>
    <scope>NUCLEOTIDE SEQUENCE [LARGE SCALE GENOMIC DNA]</scope>
    <source>
        <strain evidence="14 15">DSM 654</strain>
    </source>
</reference>
<dbReference type="Gene3D" id="1.20.1560.10">
    <property type="entry name" value="ABC transporter type 1, transmembrane domain"/>
    <property type="match status" value="1"/>
</dbReference>
<dbReference type="Pfam" id="PF00664">
    <property type="entry name" value="ABC_membrane"/>
    <property type="match status" value="1"/>
</dbReference>
<comment type="caution">
    <text evidence="14">The sequence shown here is derived from an EMBL/GenBank/DDBJ whole genome shotgun (WGS) entry which is preliminary data.</text>
</comment>
<dbReference type="Pfam" id="PF00005">
    <property type="entry name" value="ABC_tran"/>
    <property type="match status" value="1"/>
</dbReference>
<dbReference type="InterPro" id="IPR036640">
    <property type="entry name" value="ABC1_TM_sf"/>
</dbReference>
<evidence type="ECO:0000259" key="12">
    <source>
        <dbReference type="PROSITE" id="PS50893"/>
    </source>
</evidence>
<evidence type="ECO:0000256" key="10">
    <source>
        <dbReference type="ARBA" id="ARBA00023136"/>
    </source>
</evidence>
<feature type="transmembrane region" description="Helical" evidence="11">
    <location>
        <begin position="28"/>
        <end position="47"/>
    </location>
</feature>